<evidence type="ECO:0000313" key="2">
    <source>
        <dbReference type="EMBL" id="KAF2439666.1"/>
    </source>
</evidence>
<evidence type="ECO:0000256" key="1">
    <source>
        <dbReference type="SAM" id="MobiDB-lite"/>
    </source>
</evidence>
<dbReference type="OrthoDB" id="3674086at2759"/>
<organism evidence="2 3">
    <name type="scientific">Karstenula rhodostoma CBS 690.94</name>
    <dbReference type="NCBI Taxonomy" id="1392251"/>
    <lineage>
        <taxon>Eukaryota</taxon>
        <taxon>Fungi</taxon>
        <taxon>Dikarya</taxon>
        <taxon>Ascomycota</taxon>
        <taxon>Pezizomycotina</taxon>
        <taxon>Dothideomycetes</taxon>
        <taxon>Pleosporomycetidae</taxon>
        <taxon>Pleosporales</taxon>
        <taxon>Massarineae</taxon>
        <taxon>Didymosphaeriaceae</taxon>
        <taxon>Karstenula</taxon>
    </lineage>
</organism>
<dbReference type="AlphaFoldDB" id="A0A9P4P8Y7"/>
<feature type="region of interest" description="Disordered" evidence="1">
    <location>
        <begin position="611"/>
        <end position="655"/>
    </location>
</feature>
<proteinExistence type="predicted"/>
<evidence type="ECO:0000313" key="3">
    <source>
        <dbReference type="Proteomes" id="UP000799764"/>
    </source>
</evidence>
<name>A0A9P4P8Y7_9PLEO</name>
<dbReference type="EMBL" id="MU001509">
    <property type="protein sequence ID" value="KAF2439666.1"/>
    <property type="molecule type" value="Genomic_DNA"/>
</dbReference>
<keyword evidence="3" id="KW-1185">Reference proteome</keyword>
<comment type="caution">
    <text evidence="2">The sequence shown here is derived from an EMBL/GenBank/DDBJ whole genome shotgun (WGS) entry which is preliminary data.</text>
</comment>
<sequence length="655" mass="73756">MADDEGTIYHLLLDKAEANFIHKLRDLDPDGEDPSSERIQKLTDAGTVQLKVSVGDRDLDGTYPVSATALVFGCAEVGLKIQEKLLSQEWIDGAECRSDHHSDAVGMQYHTDEDPSQLVNGKIANETISWDKIRSEVVPSYVQNVTFTIAKSDLMDDRQKELEEQFPGVTIKEASSSQSLSGPNRSAKRQAAPDYTLEKPNGVKTAVFELDKYATTRDEALEANIRKQFPWATIDPAINTPTTPRALRQMAPVVGDVENQLQDFTTFMTDYPPDGMFDVNVRHNQIWSTLPLPTKLNLAHARAIQIGRYSETRVPATRCGNCKRNNYACKIYRHDFIEKVVSTNHLSLGEGCQHCRLLGLKCDLPPYRARSSSSPVGNDMENAGPPRAGRAYSVDLSSEATMTLRASRQLSVAKNFTWKNEMIDLALELGLTLTRPDILWSIYTAWRDRGSIRNYHASSMNLQYYYINLVNLHIMARSIGNPELEFATLLQFQITNFEQEDNLPDINKAVIKAFEHLPVQADLCRWIAIVFSYVWNTVEDGDYEDFLKKNIGVNKAALCKFLYAVAYVRDPHTEGGNLAVLQEWCTVHDHIANSAEDKYCMNAERACKNKLKATESSPNKADNGQNRLNKRSFEGPSGPRRPKKFKHNDGHQYGR</sequence>
<accession>A0A9P4P8Y7</accession>
<feature type="compositionally biased region" description="Polar residues" evidence="1">
    <location>
        <begin position="173"/>
        <end position="184"/>
    </location>
</feature>
<feature type="region of interest" description="Disordered" evidence="1">
    <location>
        <begin position="167"/>
        <end position="198"/>
    </location>
</feature>
<dbReference type="Proteomes" id="UP000799764">
    <property type="component" value="Unassembled WGS sequence"/>
</dbReference>
<reference evidence="2" key="1">
    <citation type="journal article" date="2020" name="Stud. Mycol.">
        <title>101 Dothideomycetes genomes: a test case for predicting lifestyles and emergence of pathogens.</title>
        <authorList>
            <person name="Haridas S."/>
            <person name="Albert R."/>
            <person name="Binder M."/>
            <person name="Bloem J."/>
            <person name="Labutti K."/>
            <person name="Salamov A."/>
            <person name="Andreopoulos B."/>
            <person name="Baker S."/>
            <person name="Barry K."/>
            <person name="Bills G."/>
            <person name="Bluhm B."/>
            <person name="Cannon C."/>
            <person name="Castanera R."/>
            <person name="Culley D."/>
            <person name="Daum C."/>
            <person name="Ezra D."/>
            <person name="Gonzalez J."/>
            <person name="Henrissat B."/>
            <person name="Kuo A."/>
            <person name="Liang C."/>
            <person name="Lipzen A."/>
            <person name="Lutzoni F."/>
            <person name="Magnuson J."/>
            <person name="Mondo S."/>
            <person name="Nolan M."/>
            <person name="Ohm R."/>
            <person name="Pangilinan J."/>
            <person name="Park H.-J."/>
            <person name="Ramirez L."/>
            <person name="Alfaro M."/>
            <person name="Sun H."/>
            <person name="Tritt A."/>
            <person name="Yoshinaga Y."/>
            <person name="Zwiers L.-H."/>
            <person name="Turgeon B."/>
            <person name="Goodwin S."/>
            <person name="Spatafora J."/>
            <person name="Crous P."/>
            <person name="Grigoriev I."/>
        </authorList>
    </citation>
    <scope>NUCLEOTIDE SEQUENCE</scope>
    <source>
        <strain evidence="2">CBS 690.94</strain>
    </source>
</reference>
<gene>
    <name evidence="2" type="ORF">P171DRAFT_127389</name>
</gene>
<protein>
    <submittedName>
        <fullName evidence="2">Uncharacterized protein</fullName>
    </submittedName>
</protein>
<feature type="compositionally biased region" description="Polar residues" evidence="1">
    <location>
        <begin position="614"/>
        <end position="627"/>
    </location>
</feature>